<accession>A0A4P6JTH5</accession>
<dbReference type="GO" id="GO:0003700">
    <property type="term" value="F:DNA-binding transcription factor activity"/>
    <property type="evidence" value="ECO:0007669"/>
    <property type="project" value="InterPro"/>
</dbReference>
<dbReference type="AlphaFoldDB" id="A0A4P6JTH5"/>
<dbReference type="Pfam" id="PF00126">
    <property type="entry name" value="HTH_1"/>
    <property type="match status" value="1"/>
</dbReference>
<name>A0A4P6JTH5_KTERU</name>
<keyword evidence="4" id="KW-0804">Transcription</keyword>
<dbReference type="InterPro" id="IPR000847">
    <property type="entry name" value="LysR_HTH_N"/>
</dbReference>
<dbReference type="GO" id="GO:0000976">
    <property type="term" value="F:transcription cis-regulatory region binding"/>
    <property type="evidence" value="ECO:0007669"/>
    <property type="project" value="TreeGrafter"/>
</dbReference>
<sequence>MEIDMNLQNLRVFLKVAELEHITRASEELNLSQPAVTKTIQSLEHEIGLELVERQGRRIALTHAGRVLQNYARQIFALEREMEDALTALRDVEGGEVTLAANTTAGVYLLPPIVARFRARYPQVTLNISILNSHEIVEETLNWNLDFGLVEGPPSALPSGLKVEVFAYDELILVVGSAHRWSQLQEVKPADLGEGELLLREQGSGVREVIEKGLARHNVQVRPLLTLTDNEAIKQMVMSGVGAAIVSSLTVQRELAKGDLVHIAVDGLDMRPQLSLIIRVDKQLSRAAQAFCAFLRPALNHEPELQRVPDESK</sequence>
<dbReference type="FunFam" id="1.10.10.10:FF:000001">
    <property type="entry name" value="LysR family transcriptional regulator"/>
    <property type="match status" value="1"/>
</dbReference>
<dbReference type="KEGG" id="kbs:EPA93_20265"/>
<keyword evidence="3" id="KW-0238">DNA-binding</keyword>
<dbReference type="PRINTS" id="PR00039">
    <property type="entry name" value="HTHLYSR"/>
</dbReference>
<dbReference type="PROSITE" id="PS50931">
    <property type="entry name" value="HTH_LYSR"/>
    <property type="match status" value="1"/>
</dbReference>
<comment type="similarity">
    <text evidence="1">Belongs to the LysR transcriptional regulatory family.</text>
</comment>
<feature type="domain" description="HTH lysR-type" evidence="5">
    <location>
        <begin position="5"/>
        <end position="62"/>
    </location>
</feature>
<dbReference type="SUPFAM" id="SSF53850">
    <property type="entry name" value="Periplasmic binding protein-like II"/>
    <property type="match status" value="1"/>
</dbReference>
<evidence type="ECO:0000313" key="6">
    <source>
        <dbReference type="EMBL" id="QBD78206.1"/>
    </source>
</evidence>
<dbReference type="PANTHER" id="PTHR30126:SF39">
    <property type="entry name" value="HTH-TYPE TRANSCRIPTIONAL REGULATOR CYSL"/>
    <property type="match status" value="1"/>
</dbReference>
<evidence type="ECO:0000256" key="3">
    <source>
        <dbReference type="ARBA" id="ARBA00023125"/>
    </source>
</evidence>
<evidence type="ECO:0000256" key="2">
    <source>
        <dbReference type="ARBA" id="ARBA00023015"/>
    </source>
</evidence>
<keyword evidence="7" id="KW-1185">Reference proteome</keyword>
<dbReference type="CDD" id="cd08420">
    <property type="entry name" value="PBP2_CysL_like"/>
    <property type="match status" value="1"/>
</dbReference>
<reference evidence="6 7" key="1">
    <citation type="submission" date="2019-01" db="EMBL/GenBank/DDBJ databases">
        <title>Ktedonosporobacter rubrisoli SCAWS-G2.</title>
        <authorList>
            <person name="Huang Y."/>
            <person name="Yan B."/>
        </authorList>
    </citation>
    <scope>NUCLEOTIDE SEQUENCE [LARGE SCALE GENOMIC DNA]</scope>
    <source>
        <strain evidence="6 7">SCAWS-G2</strain>
    </source>
</reference>
<gene>
    <name evidence="6" type="ORF">EPA93_20265</name>
</gene>
<dbReference type="SUPFAM" id="SSF46785">
    <property type="entry name" value="Winged helix' DNA-binding domain"/>
    <property type="match status" value="1"/>
</dbReference>
<protein>
    <submittedName>
        <fullName evidence="6">LysR family transcriptional regulator</fullName>
    </submittedName>
</protein>
<evidence type="ECO:0000256" key="1">
    <source>
        <dbReference type="ARBA" id="ARBA00009437"/>
    </source>
</evidence>
<dbReference type="InterPro" id="IPR036388">
    <property type="entry name" value="WH-like_DNA-bd_sf"/>
</dbReference>
<keyword evidence="2" id="KW-0805">Transcription regulation</keyword>
<dbReference type="Proteomes" id="UP000290365">
    <property type="component" value="Chromosome"/>
</dbReference>
<dbReference type="Gene3D" id="1.10.10.10">
    <property type="entry name" value="Winged helix-like DNA-binding domain superfamily/Winged helix DNA-binding domain"/>
    <property type="match status" value="1"/>
</dbReference>
<evidence type="ECO:0000259" key="5">
    <source>
        <dbReference type="PROSITE" id="PS50931"/>
    </source>
</evidence>
<evidence type="ECO:0000313" key="7">
    <source>
        <dbReference type="Proteomes" id="UP000290365"/>
    </source>
</evidence>
<dbReference type="EMBL" id="CP035758">
    <property type="protein sequence ID" value="QBD78206.1"/>
    <property type="molecule type" value="Genomic_DNA"/>
</dbReference>
<dbReference type="InterPro" id="IPR036390">
    <property type="entry name" value="WH_DNA-bd_sf"/>
</dbReference>
<dbReference type="InterPro" id="IPR005119">
    <property type="entry name" value="LysR_subst-bd"/>
</dbReference>
<organism evidence="6 7">
    <name type="scientific">Ktedonosporobacter rubrisoli</name>
    <dbReference type="NCBI Taxonomy" id="2509675"/>
    <lineage>
        <taxon>Bacteria</taxon>
        <taxon>Bacillati</taxon>
        <taxon>Chloroflexota</taxon>
        <taxon>Ktedonobacteria</taxon>
        <taxon>Ktedonobacterales</taxon>
        <taxon>Ktedonosporobacteraceae</taxon>
        <taxon>Ktedonosporobacter</taxon>
    </lineage>
</organism>
<dbReference type="Pfam" id="PF03466">
    <property type="entry name" value="LysR_substrate"/>
    <property type="match status" value="1"/>
</dbReference>
<dbReference type="Gene3D" id="3.40.190.290">
    <property type="match status" value="1"/>
</dbReference>
<proteinExistence type="inferred from homology"/>
<dbReference type="OrthoDB" id="9785745at2"/>
<dbReference type="PANTHER" id="PTHR30126">
    <property type="entry name" value="HTH-TYPE TRANSCRIPTIONAL REGULATOR"/>
    <property type="match status" value="1"/>
</dbReference>
<evidence type="ECO:0000256" key="4">
    <source>
        <dbReference type="ARBA" id="ARBA00023163"/>
    </source>
</evidence>